<evidence type="ECO:0000313" key="16">
    <source>
        <dbReference type="EMBL" id="QGQ96388.1"/>
    </source>
</evidence>
<evidence type="ECO:0000313" key="17">
    <source>
        <dbReference type="Proteomes" id="UP000426246"/>
    </source>
</evidence>
<keyword evidence="3" id="KW-0444">Lipid biosynthesis</keyword>
<keyword evidence="11" id="KW-0443">Lipid metabolism</keyword>
<dbReference type="GO" id="GO:0016020">
    <property type="term" value="C:membrane"/>
    <property type="evidence" value="ECO:0007669"/>
    <property type="project" value="InterPro"/>
</dbReference>
<evidence type="ECO:0000256" key="10">
    <source>
        <dbReference type="ARBA" id="ARBA00023002"/>
    </source>
</evidence>
<keyword evidence="7" id="KW-0276">Fatty acid metabolism</keyword>
<comment type="cofactor">
    <cofactor evidence="1">
        <name>Zn(2+)</name>
        <dbReference type="ChEBI" id="CHEBI:29105"/>
    </cofactor>
</comment>
<evidence type="ECO:0000259" key="15">
    <source>
        <dbReference type="Pfam" id="PF04116"/>
    </source>
</evidence>
<evidence type="ECO:0000256" key="6">
    <source>
        <dbReference type="ARBA" id="ARBA00022824"/>
    </source>
</evidence>
<keyword evidence="4 14" id="KW-0812">Transmembrane</keyword>
<dbReference type="GO" id="GO:0005506">
    <property type="term" value="F:iron ion binding"/>
    <property type="evidence" value="ECO:0007669"/>
    <property type="project" value="InterPro"/>
</dbReference>
<evidence type="ECO:0000256" key="3">
    <source>
        <dbReference type="ARBA" id="ARBA00022516"/>
    </source>
</evidence>
<protein>
    <submittedName>
        <fullName evidence="16">Fatty acid hydroxylase</fullName>
    </submittedName>
</protein>
<evidence type="ECO:0000256" key="7">
    <source>
        <dbReference type="ARBA" id="ARBA00022832"/>
    </source>
</evidence>
<evidence type="ECO:0000256" key="9">
    <source>
        <dbReference type="ARBA" id="ARBA00022989"/>
    </source>
</evidence>
<keyword evidence="17" id="KW-1185">Reference proteome</keyword>
<keyword evidence="10" id="KW-0560">Oxidoreductase</keyword>
<gene>
    <name evidence="16" type="ORF">EHS13_16600</name>
</gene>
<dbReference type="EMBL" id="CP034235">
    <property type="protein sequence ID" value="QGQ96388.1"/>
    <property type="molecule type" value="Genomic_DNA"/>
</dbReference>
<dbReference type="InterPro" id="IPR014430">
    <property type="entry name" value="Scs7"/>
</dbReference>
<feature type="transmembrane region" description="Helical" evidence="14">
    <location>
        <begin position="44"/>
        <end position="67"/>
    </location>
</feature>
<dbReference type="InterPro" id="IPR006694">
    <property type="entry name" value="Fatty_acid_hydroxylase"/>
</dbReference>
<keyword evidence="6" id="KW-0256">Endoplasmic reticulum</keyword>
<evidence type="ECO:0000256" key="2">
    <source>
        <dbReference type="ARBA" id="ARBA00004477"/>
    </source>
</evidence>
<accession>A0A6B8RM24</accession>
<keyword evidence="13" id="KW-0275">Fatty acid biosynthesis</keyword>
<comment type="subcellular location">
    <subcellularLocation>
        <location evidence="2">Endoplasmic reticulum membrane</location>
        <topology evidence="2">Multi-pass membrane protein</topology>
    </subcellularLocation>
</comment>
<dbReference type="PANTHER" id="PTHR12863">
    <property type="entry name" value="FATTY ACID HYDROXYLASE"/>
    <property type="match status" value="1"/>
</dbReference>
<evidence type="ECO:0000256" key="5">
    <source>
        <dbReference type="ARBA" id="ARBA00022723"/>
    </source>
</evidence>
<evidence type="ECO:0000256" key="4">
    <source>
        <dbReference type="ARBA" id="ARBA00022692"/>
    </source>
</evidence>
<dbReference type="Pfam" id="PF04116">
    <property type="entry name" value="FA_hydroxylase"/>
    <property type="match status" value="1"/>
</dbReference>
<dbReference type="KEGG" id="ppsc:EHS13_16600"/>
<organism evidence="16 17">
    <name type="scientific">Paenibacillus psychroresistens</name>
    <dbReference type="NCBI Taxonomy" id="1778678"/>
    <lineage>
        <taxon>Bacteria</taxon>
        <taxon>Bacillati</taxon>
        <taxon>Bacillota</taxon>
        <taxon>Bacilli</taxon>
        <taxon>Bacillales</taxon>
        <taxon>Paenibacillaceae</taxon>
        <taxon>Paenibacillus</taxon>
    </lineage>
</organism>
<sequence length="201" mass="23649">MMFGGLQVATHLKEFLTDRRILFLLSVLTFYCISTLFSTDFNGVWIAAVIGIIWFYLVEYIVHRFILHGYFAKWMPKAYKGHDMHHENPNDIEYLLTPNIYNISYHIGFGATVFLVTQNFHLACAFMLGITFYQLYYEWSHFVTHRSIRPLTPWGRWMKKFHLLHHFKSSNHYFGVTNPSIDMIVGTYPSPVTPAKPNEEN</sequence>
<evidence type="ECO:0000256" key="1">
    <source>
        <dbReference type="ARBA" id="ARBA00001947"/>
    </source>
</evidence>
<keyword evidence="9 14" id="KW-1133">Transmembrane helix</keyword>
<evidence type="ECO:0000256" key="12">
    <source>
        <dbReference type="ARBA" id="ARBA00023136"/>
    </source>
</evidence>
<evidence type="ECO:0000256" key="13">
    <source>
        <dbReference type="ARBA" id="ARBA00023160"/>
    </source>
</evidence>
<evidence type="ECO:0000256" key="14">
    <source>
        <dbReference type="SAM" id="Phobius"/>
    </source>
</evidence>
<dbReference type="PANTHER" id="PTHR12863:SF1">
    <property type="entry name" value="FATTY ACID 2-HYDROXYLASE"/>
    <property type="match status" value="1"/>
</dbReference>
<evidence type="ECO:0000256" key="11">
    <source>
        <dbReference type="ARBA" id="ARBA00023098"/>
    </source>
</evidence>
<keyword evidence="8" id="KW-0862">Zinc</keyword>
<reference evidence="17" key="1">
    <citation type="submission" date="2018-11" db="EMBL/GenBank/DDBJ databases">
        <title>Complete genome sequence of Paenibacillus sp. ML311-T8.</title>
        <authorList>
            <person name="Nam Y.-D."/>
            <person name="Kang J."/>
            <person name="Chung W.-H."/>
            <person name="Park Y.S."/>
        </authorList>
    </citation>
    <scope>NUCLEOTIDE SEQUENCE [LARGE SCALE GENOMIC DNA]</scope>
    <source>
        <strain evidence="17">ML311-T8</strain>
    </source>
</reference>
<proteinExistence type="predicted"/>
<keyword evidence="5" id="KW-0479">Metal-binding</keyword>
<dbReference type="GO" id="GO:0080132">
    <property type="term" value="F:fatty acid 2-hydroxylase activity"/>
    <property type="evidence" value="ECO:0007669"/>
    <property type="project" value="InterPro"/>
</dbReference>
<evidence type="ECO:0000256" key="8">
    <source>
        <dbReference type="ARBA" id="ARBA00022833"/>
    </source>
</evidence>
<dbReference type="GO" id="GO:0006633">
    <property type="term" value="P:fatty acid biosynthetic process"/>
    <property type="evidence" value="ECO:0007669"/>
    <property type="project" value="UniProtKB-KW"/>
</dbReference>
<dbReference type="Proteomes" id="UP000426246">
    <property type="component" value="Chromosome"/>
</dbReference>
<feature type="domain" description="Fatty acid hydroxylase" evidence="15">
    <location>
        <begin position="49"/>
        <end position="187"/>
    </location>
</feature>
<feature type="transmembrane region" description="Helical" evidence="14">
    <location>
        <begin position="21"/>
        <end position="38"/>
    </location>
</feature>
<keyword evidence="12 14" id="KW-0472">Membrane</keyword>
<name>A0A6B8RM24_9BACL</name>
<dbReference type="AlphaFoldDB" id="A0A6B8RM24"/>